<dbReference type="GO" id="GO:0031564">
    <property type="term" value="P:transcription antitermination"/>
    <property type="evidence" value="ECO:0007669"/>
    <property type="project" value="UniProtKB-UniRule"/>
</dbReference>
<dbReference type="CDD" id="cd02134">
    <property type="entry name" value="KH-II_NusA_rpt1"/>
    <property type="match status" value="1"/>
</dbReference>
<reference evidence="9" key="2">
    <citation type="journal article" date="2021" name="PeerJ">
        <title>Extensive microbial diversity within the chicken gut microbiome revealed by metagenomics and culture.</title>
        <authorList>
            <person name="Gilroy R."/>
            <person name="Ravi A."/>
            <person name="Getino M."/>
            <person name="Pursley I."/>
            <person name="Horton D.L."/>
            <person name="Alikhan N.F."/>
            <person name="Baker D."/>
            <person name="Gharbi K."/>
            <person name="Hall N."/>
            <person name="Watson M."/>
            <person name="Adriaenssens E.M."/>
            <person name="Foster-Nyarko E."/>
            <person name="Jarju S."/>
            <person name="Secka A."/>
            <person name="Antonio M."/>
            <person name="Oren A."/>
            <person name="Chaudhuri R.R."/>
            <person name="La Ragione R."/>
            <person name="Hildebrand F."/>
            <person name="Pallen M.J."/>
        </authorList>
    </citation>
    <scope>NUCLEOTIDE SEQUENCE</scope>
    <source>
        <strain evidence="9">9366</strain>
    </source>
</reference>
<comment type="subunit">
    <text evidence="7">Monomer. Binds directly to the core enzyme of the DNA-dependent RNA polymerase and to nascent RNA.</text>
</comment>
<dbReference type="InterPro" id="IPR003029">
    <property type="entry name" value="S1_domain"/>
</dbReference>
<dbReference type="Gene3D" id="2.40.50.140">
    <property type="entry name" value="Nucleic acid-binding proteins"/>
    <property type="match status" value="1"/>
</dbReference>
<dbReference type="AlphaFoldDB" id="A0A9D1MKX5"/>
<dbReference type="SUPFAM" id="SSF50249">
    <property type="entry name" value="Nucleic acid-binding proteins"/>
    <property type="match status" value="1"/>
</dbReference>
<dbReference type="GO" id="GO:0005829">
    <property type="term" value="C:cytosol"/>
    <property type="evidence" value="ECO:0007669"/>
    <property type="project" value="TreeGrafter"/>
</dbReference>
<keyword evidence="3 7" id="KW-0889">Transcription antitermination</keyword>
<feature type="domain" description="S1 motif" evidence="8">
    <location>
        <begin position="137"/>
        <end position="204"/>
    </location>
</feature>
<dbReference type="Pfam" id="PF13184">
    <property type="entry name" value="KH_NusA_1st"/>
    <property type="match status" value="1"/>
</dbReference>
<dbReference type="InterPro" id="IPR010213">
    <property type="entry name" value="TF_NusA"/>
</dbReference>
<dbReference type="SUPFAM" id="SSF69705">
    <property type="entry name" value="Transcription factor NusA, N-terminal domain"/>
    <property type="match status" value="1"/>
</dbReference>
<evidence type="ECO:0000256" key="1">
    <source>
        <dbReference type="ARBA" id="ARBA00022472"/>
    </source>
</evidence>
<dbReference type="EMBL" id="DVNJ01000001">
    <property type="protein sequence ID" value="HIU62171.1"/>
    <property type="molecule type" value="Genomic_DNA"/>
</dbReference>
<evidence type="ECO:0000256" key="6">
    <source>
        <dbReference type="ARBA" id="ARBA00023163"/>
    </source>
</evidence>
<gene>
    <name evidence="7 9" type="primary">nusA</name>
    <name evidence="9" type="ORF">IAB07_00185</name>
</gene>
<evidence type="ECO:0000256" key="7">
    <source>
        <dbReference type="HAMAP-Rule" id="MF_00945"/>
    </source>
</evidence>
<dbReference type="FunFam" id="3.30.300.20:FF:000005">
    <property type="entry name" value="Transcription termination/antitermination protein NusA"/>
    <property type="match status" value="1"/>
</dbReference>
<dbReference type="InterPro" id="IPR013735">
    <property type="entry name" value="TF_NusA_N"/>
</dbReference>
<keyword evidence="5 7" id="KW-0805">Transcription regulation</keyword>
<dbReference type="InterPro" id="IPR012340">
    <property type="entry name" value="NA-bd_OB-fold"/>
</dbReference>
<evidence type="ECO:0000259" key="8">
    <source>
        <dbReference type="PROSITE" id="PS50126"/>
    </source>
</evidence>
<evidence type="ECO:0000256" key="5">
    <source>
        <dbReference type="ARBA" id="ARBA00023015"/>
    </source>
</evidence>
<comment type="subcellular location">
    <subcellularLocation>
        <location evidence="7">Cytoplasm</location>
    </subcellularLocation>
</comment>
<keyword evidence="2 7" id="KW-0963">Cytoplasm</keyword>
<dbReference type="SUPFAM" id="SSF54814">
    <property type="entry name" value="Prokaryotic type KH domain (KH-domain type II)"/>
    <property type="match status" value="2"/>
</dbReference>
<protein>
    <recommendedName>
        <fullName evidence="7">Transcription termination/antitermination protein NusA</fullName>
    </recommendedName>
</protein>
<evidence type="ECO:0000256" key="3">
    <source>
        <dbReference type="ARBA" id="ARBA00022814"/>
    </source>
</evidence>
<dbReference type="GO" id="GO:0003700">
    <property type="term" value="F:DNA-binding transcription factor activity"/>
    <property type="evidence" value="ECO:0007669"/>
    <property type="project" value="InterPro"/>
</dbReference>
<dbReference type="PANTHER" id="PTHR22648">
    <property type="entry name" value="TRANSCRIPTION TERMINATION FACTOR NUSA"/>
    <property type="match status" value="1"/>
</dbReference>
<organism evidence="9 10">
    <name type="scientific">Candidatus Caccalectryoclostridium excrementigallinarum</name>
    <dbReference type="NCBI Taxonomy" id="2840710"/>
    <lineage>
        <taxon>Bacteria</taxon>
        <taxon>Bacillati</taxon>
        <taxon>Bacillota</taxon>
        <taxon>Clostridia</taxon>
        <taxon>Christensenellales</taxon>
        <taxon>Christensenellaceae</taxon>
        <taxon>Christensenellaceae incertae sedis</taxon>
        <taxon>Candidatus Caccalectryoclostridium</taxon>
    </lineage>
</organism>
<dbReference type="InterPro" id="IPR036555">
    <property type="entry name" value="NusA_N_sf"/>
</dbReference>
<evidence type="ECO:0000313" key="9">
    <source>
        <dbReference type="EMBL" id="HIU62171.1"/>
    </source>
</evidence>
<evidence type="ECO:0000256" key="2">
    <source>
        <dbReference type="ARBA" id="ARBA00022490"/>
    </source>
</evidence>
<dbReference type="Gene3D" id="3.30.1480.10">
    <property type="entry name" value="NusA, N-terminal domain"/>
    <property type="match status" value="1"/>
</dbReference>
<dbReference type="Gene3D" id="3.30.300.20">
    <property type="match status" value="2"/>
</dbReference>
<dbReference type="Pfam" id="PF26594">
    <property type="entry name" value="KH_NusA_2nd"/>
    <property type="match status" value="1"/>
</dbReference>
<dbReference type="GO" id="GO:0003723">
    <property type="term" value="F:RNA binding"/>
    <property type="evidence" value="ECO:0007669"/>
    <property type="project" value="UniProtKB-UniRule"/>
</dbReference>
<evidence type="ECO:0000313" key="10">
    <source>
        <dbReference type="Proteomes" id="UP000824145"/>
    </source>
</evidence>
<dbReference type="NCBIfam" id="TIGR01953">
    <property type="entry name" value="NusA"/>
    <property type="match status" value="1"/>
</dbReference>
<keyword evidence="4 7" id="KW-0694">RNA-binding</keyword>
<dbReference type="PROSITE" id="PS50126">
    <property type="entry name" value="S1"/>
    <property type="match status" value="1"/>
</dbReference>
<comment type="similarity">
    <text evidence="7">Belongs to the NusA family.</text>
</comment>
<dbReference type="Pfam" id="PF08529">
    <property type="entry name" value="NusA_N"/>
    <property type="match status" value="1"/>
</dbReference>
<dbReference type="InterPro" id="IPR015946">
    <property type="entry name" value="KH_dom-like_a/b"/>
</dbReference>
<comment type="function">
    <text evidence="7">Participates in both transcription termination and antitermination.</text>
</comment>
<dbReference type="PROSITE" id="PS50084">
    <property type="entry name" value="KH_TYPE_1"/>
    <property type="match status" value="1"/>
</dbReference>
<reference evidence="9" key="1">
    <citation type="submission" date="2020-10" db="EMBL/GenBank/DDBJ databases">
        <authorList>
            <person name="Gilroy R."/>
        </authorList>
    </citation>
    <scope>NUCLEOTIDE SEQUENCE</scope>
    <source>
        <strain evidence="9">9366</strain>
    </source>
</reference>
<dbReference type="PANTHER" id="PTHR22648:SF0">
    <property type="entry name" value="TRANSCRIPTION TERMINATION_ANTITERMINATION PROTEIN NUSA"/>
    <property type="match status" value="1"/>
</dbReference>
<dbReference type="CDD" id="cd22529">
    <property type="entry name" value="KH-II_NusA_rpt2"/>
    <property type="match status" value="1"/>
</dbReference>
<dbReference type="InterPro" id="IPR009019">
    <property type="entry name" value="KH_sf_prok-type"/>
</dbReference>
<dbReference type="FunFam" id="3.30.300.20:FF:000002">
    <property type="entry name" value="Transcription termination/antitermination protein NusA"/>
    <property type="match status" value="1"/>
</dbReference>
<keyword evidence="6 7" id="KW-0804">Transcription</keyword>
<proteinExistence type="inferred from homology"/>
<name>A0A9D1MKX5_9FIRM</name>
<accession>A0A9D1MKX5</accession>
<dbReference type="HAMAP" id="MF_00945_B">
    <property type="entry name" value="NusA_B"/>
    <property type="match status" value="1"/>
</dbReference>
<dbReference type="InterPro" id="IPR030842">
    <property type="entry name" value="TF_NusA_bacterial"/>
</dbReference>
<sequence>MINKDFFQALDQLEREKKISKDLFIESLAAGIASAYKKETGLNRGIDIQLNPVKCTIRVFAYRIVVNTVEDEEKEISLEDARKVKSVYNLGDHFIDDEISTKLFTRIAAQTAKQVIMQRINDARKSLVLSEMNEKEGEIVTAIIRRVENNNVYVEISGSQMEGIMMPSDQIRGERYNVNDIIKVYVKNVRTSARGNSQVMVSRACVGFVKRLFEMEVPEIRSGLVVIKKMVREAGYRTKMAVASDDPSLDCVGSCVGARGMRINNIVHELGGEKIDVIEWCADPSEFIARALSPAKAMMVQLNEEEKKAIAIVPDDKLSLAIGKAGQNVRLAAKLTEWKIDVKPYSEVSGMVDDVFDN</sequence>
<dbReference type="GO" id="GO:0006353">
    <property type="term" value="P:DNA-templated transcription termination"/>
    <property type="evidence" value="ECO:0007669"/>
    <property type="project" value="UniProtKB-UniRule"/>
</dbReference>
<dbReference type="InterPro" id="IPR025249">
    <property type="entry name" value="TF_NusA_KH_1st"/>
</dbReference>
<dbReference type="Pfam" id="PF00575">
    <property type="entry name" value="S1"/>
    <property type="match status" value="1"/>
</dbReference>
<keyword evidence="1 7" id="KW-0806">Transcription termination</keyword>
<dbReference type="InterPro" id="IPR058582">
    <property type="entry name" value="KH_NusA_2nd"/>
</dbReference>
<dbReference type="CDD" id="cd04455">
    <property type="entry name" value="S1_NusA"/>
    <property type="match status" value="1"/>
</dbReference>
<dbReference type="Proteomes" id="UP000824145">
    <property type="component" value="Unassembled WGS sequence"/>
</dbReference>
<evidence type="ECO:0000256" key="4">
    <source>
        <dbReference type="ARBA" id="ARBA00022884"/>
    </source>
</evidence>
<comment type="caution">
    <text evidence="9">The sequence shown here is derived from an EMBL/GenBank/DDBJ whole genome shotgun (WGS) entry which is preliminary data.</text>
</comment>
<dbReference type="SMART" id="SM00316">
    <property type="entry name" value="S1"/>
    <property type="match status" value="1"/>
</dbReference>